<name>A0A1B9FS01_9TREE</name>
<evidence type="ECO:0000313" key="3">
    <source>
        <dbReference type="EMBL" id="WVW82698.1"/>
    </source>
</evidence>
<gene>
    <name evidence="2" type="ORF">I302_09220</name>
    <name evidence="3" type="ORF">I302_104709</name>
</gene>
<dbReference type="OrthoDB" id="2564791at2759"/>
<dbReference type="AlphaFoldDB" id="A0A1B9FS01"/>
<dbReference type="EMBL" id="CP144543">
    <property type="protein sequence ID" value="WVW82698.1"/>
    <property type="molecule type" value="Genomic_DNA"/>
</dbReference>
<dbReference type="GeneID" id="30213619"/>
<dbReference type="VEuPathDB" id="FungiDB:I302_09220"/>
<sequence length="383" mass="43830">MSALPTPSPSSVVSFCSSQTSSRQSKVLSPPSTFASSSSRQVNRPRSLSDLTQSLPDDLKAHILDIISKSFEDLKTLTRVSQDFYSRYAPILYKNLHIKTYEVPIKMRLMNPKYRKGYHPFTKEEESLYHKYRERRLGVTKLCETLRFTKENDVRSTLGLVCEFTAYSQRSAQDSDLDSTSRLFRNVKYLIIEGRCSLMDKTICYKDNRKMISSSKLWKNLNPTHICIDSPDMIVQRIAIGWEPGASVLTRCGYLDPKHKWINTGSVTFHNTHRSVVKHDENVEQRFFLREGPGHPHKLVLNEHDLSFLNFDSNNNTNPNSSSTTITHTANNNRNRYKKIELLNWKGQDVLFDHADNPIGPVEGLVEVYTPDDGDACICCGKR</sequence>
<dbReference type="RefSeq" id="XP_019042611.1">
    <property type="nucleotide sequence ID" value="XM_019195788.1"/>
</dbReference>
<evidence type="ECO:0000313" key="4">
    <source>
        <dbReference type="Proteomes" id="UP000092730"/>
    </source>
</evidence>
<keyword evidence="4" id="KW-1185">Reference proteome</keyword>
<reference evidence="3" key="4">
    <citation type="submission" date="2024-02" db="EMBL/GenBank/DDBJ databases">
        <title>Comparative genomics of Cryptococcus and Kwoniella reveals pathogenesis evolution and contrasting modes of karyotype evolution via chromosome fusion or intercentromeric recombination.</title>
        <authorList>
            <person name="Coelho M.A."/>
            <person name="David-Palma M."/>
            <person name="Shea T."/>
            <person name="Bowers K."/>
            <person name="McGinley-Smith S."/>
            <person name="Mohammad A.W."/>
            <person name="Gnirke A."/>
            <person name="Yurkov A.M."/>
            <person name="Nowrousian M."/>
            <person name="Sun S."/>
            <person name="Cuomo C.A."/>
            <person name="Heitman J."/>
        </authorList>
    </citation>
    <scope>NUCLEOTIDE SEQUENCE</scope>
    <source>
        <strain evidence="3">CBS 10118</strain>
    </source>
</reference>
<accession>A0A1B9FS01</accession>
<feature type="compositionally biased region" description="Polar residues" evidence="1">
    <location>
        <begin position="40"/>
        <end position="51"/>
    </location>
</feature>
<dbReference type="KEGG" id="kbi:30213619"/>
<reference evidence="2" key="1">
    <citation type="submission" date="2013-07" db="EMBL/GenBank/DDBJ databases">
        <title>The Genome Sequence of Cryptococcus bestiolae CBS10118.</title>
        <authorList>
            <consortium name="The Broad Institute Genome Sequencing Platform"/>
            <person name="Cuomo C."/>
            <person name="Litvintseva A."/>
            <person name="Chen Y."/>
            <person name="Heitman J."/>
            <person name="Sun S."/>
            <person name="Springer D."/>
            <person name="Dromer F."/>
            <person name="Young S.K."/>
            <person name="Zeng Q."/>
            <person name="Gargeya S."/>
            <person name="Fitzgerald M."/>
            <person name="Abouelleil A."/>
            <person name="Alvarado L."/>
            <person name="Berlin A.M."/>
            <person name="Chapman S.B."/>
            <person name="Dewar J."/>
            <person name="Goldberg J."/>
            <person name="Griggs A."/>
            <person name="Gujja S."/>
            <person name="Hansen M."/>
            <person name="Howarth C."/>
            <person name="Imamovic A."/>
            <person name="Larimer J."/>
            <person name="McCowan C."/>
            <person name="Murphy C."/>
            <person name="Pearson M."/>
            <person name="Priest M."/>
            <person name="Roberts A."/>
            <person name="Saif S."/>
            <person name="Shea T."/>
            <person name="Sykes S."/>
            <person name="Wortman J."/>
            <person name="Nusbaum C."/>
            <person name="Birren B."/>
        </authorList>
    </citation>
    <scope>NUCLEOTIDE SEQUENCE [LARGE SCALE GENOMIC DNA]</scope>
    <source>
        <strain evidence="2">CBS 10118</strain>
    </source>
</reference>
<proteinExistence type="predicted"/>
<dbReference type="EMBL" id="KV700382">
    <property type="protein sequence ID" value="OCF21541.1"/>
    <property type="molecule type" value="Genomic_DNA"/>
</dbReference>
<feature type="compositionally biased region" description="Low complexity" evidence="1">
    <location>
        <begin position="1"/>
        <end position="39"/>
    </location>
</feature>
<evidence type="ECO:0000256" key="1">
    <source>
        <dbReference type="SAM" id="MobiDB-lite"/>
    </source>
</evidence>
<evidence type="ECO:0000313" key="2">
    <source>
        <dbReference type="EMBL" id="OCF21541.1"/>
    </source>
</evidence>
<organism evidence="2">
    <name type="scientific">Kwoniella bestiolae CBS 10118</name>
    <dbReference type="NCBI Taxonomy" id="1296100"/>
    <lineage>
        <taxon>Eukaryota</taxon>
        <taxon>Fungi</taxon>
        <taxon>Dikarya</taxon>
        <taxon>Basidiomycota</taxon>
        <taxon>Agaricomycotina</taxon>
        <taxon>Tremellomycetes</taxon>
        <taxon>Tremellales</taxon>
        <taxon>Cryptococcaceae</taxon>
        <taxon>Kwoniella</taxon>
    </lineage>
</organism>
<reference evidence="2" key="3">
    <citation type="submission" date="2016-07" db="EMBL/GenBank/DDBJ databases">
        <title>Evolution of pathogenesis and genome organization in the Tremellales.</title>
        <authorList>
            <person name="Cuomo C."/>
            <person name="Litvintseva A."/>
            <person name="Heitman J."/>
            <person name="Chen Y."/>
            <person name="Sun S."/>
            <person name="Springer D."/>
            <person name="Dromer F."/>
            <person name="Young S."/>
            <person name="Zeng Q."/>
            <person name="Chapman S."/>
            <person name="Gujja S."/>
            <person name="Saif S."/>
            <person name="Birren B."/>
        </authorList>
    </citation>
    <scope>NUCLEOTIDE SEQUENCE</scope>
    <source>
        <strain evidence="2">CBS 10118</strain>
    </source>
</reference>
<dbReference type="Proteomes" id="UP000092730">
    <property type="component" value="Chromosome 3"/>
</dbReference>
<feature type="region of interest" description="Disordered" evidence="1">
    <location>
        <begin position="1"/>
        <end position="51"/>
    </location>
</feature>
<protein>
    <submittedName>
        <fullName evidence="2">Uncharacterized protein</fullName>
    </submittedName>
</protein>
<reference evidence="3" key="2">
    <citation type="submission" date="2013-07" db="EMBL/GenBank/DDBJ databases">
        <authorList>
            <consortium name="The Broad Institute Genome Sequencing Platform"/>
            <person name="Cuomo C."/>
            <person name="Litvintseva A."/>
            <person name="Chen Y."/>
            <person name="Heitman J."/>
            <person name="Sun S."/>
            <person name="Springer D."/>
            <person name="Dromer F."/>
            <person name="Young S.K."/>
            <person name="Zeng Q."/>
            <person name="Gargeya S."/>
            <person name="Fitzgerald M."/>
            <person name="Abouelleil A."/>
            <person name="Alvarado L."/>
            <person name="Berlin A.M."/>
            <person name="Chapman S.B."/>
            <person name="Dewar J."/>
            <person name="Goldberg J."/>
            <person name="Griggs A."/>
            <person name="Gujja S."/>
            <person name="Hansen M."/>
            <person name="Howarth C."/>
            <person name="Imamovic A."/>
            <person name="Larimer J."/>
            <person name="McCowan C."/>
            <person name="Murphy C."/>
            <person name="Pearson M."/>
            <person name="Priest M."/>
            <person name="Roberts A."/>
            <person name="Saif S."/>
            <person name="Shea T."/>
            <person name="Sykes S."/>
            <person name="Wortman J."/>
            <person name="Nusbaum C."/>
            <person name="Birren B."/>
        </authorList>
    </citation>
    <scope>NUCLEOTIDE SEQUENCE</scope>
    <source>
        <strain evidence="3">CBS 10118</strain>
    </source>
</reference>